<name>A0A8I0T8R3_BRUAN</name>
<accession>A0A8I0T8R3</accession>
<evidence type="ECO:0000313" key="2">
    <source>
        <dbReference type="Proteomes" id="UP000642265"/>
    </source>
</evidence>
<comment type="caution">
    <text evidence="1">The sequence shown here is derived from an EMBL/GenBank/DDBJ whole genome shotgun (WGS) entry which is preliminary data.</text>
</comment>
<proteinExistence type="predicted"/>
<dbReference type="AlphaFoldDB" id="A0A8I0T8R3"/>
<organism evidence="1 2">
    <name type="scientific">Brucella anthropi</name>
    <name type="common">Ochrobactrum anthropi</name>
    <dbReference type="NCBI Taxonomy" id="529"/>
    <lineage>
        <taxon>Bacteria</taxon>
        <taxon>Pseudomonadati</taxon>
        <taxon>Pseudomonadota</taxon>
        <taxon>Alphaproteobacteria</taxon>
        <taxon>Hyphomicrobiales</taxon>
        <taxon>Brucellaceae</taxon>
        <taxon>Brucella/Ochrobactrum group</taxon>
        <taxon>Brucella</taxon>
    </lineage>
</organism>
<gene>
    <name evidence="1" type="ORF">IH622_13705</name>
</gene>
<reference evidence="1" key="2">
    <citation type="submission" date="2020-10" db="EMBL/GenBank/DDBJ databases">
        <title>Enrichment of novel Verrucomicrobia, Bacteroidetes and Krumholzibacteria in an oxygen-limited, methane- and iron-fed bioreactor inoculated with Bothnian Sea sediments.</title>
        <authorList>
            <person name="Martins P.D."/>
            <person name="de Jong A."/>
            <person name="Lenstra W.K."/>
            <person name="van Helmond N.A.G.M."/>
            <person name="Slomp C.P."/>
            <person name="Jetten M.S.M."/>
            <person name="Welte C.U."/>
            <person name="Rasigraf O."/>
        </authorList>
    </citation>
    <scope>NUCLEOTIDE SEQUENCE</scope>
    <source>
        <strain evidence="1">MAG47</strain>
    </source>
</reference>
<reference evidence="1" key="1">
    <citation type="submission" date="2020-09" db="EMBL/GenBank/DDBJ databases">
        <authorList>
            <person name="Dalcin Martins P."/>
        </authorList>
    </citation>
    <scope>NUCLEOTIDE SEQUENCE</scope>
    <source>
        <strain evidence="1">MAG47</strain>
    </source>
</reference>
<sequence>MVKIFNPYNGQDTLGATIANLGKQLFGDNTANAINSEKLYAAQRENAETDNLMKRVAQGGGAQALASDPIAQAMILGSGMKPGAFGDLGLLGAATQFGAADPRTQNFQVGTGQSFSNTADAFNAKLAEDQRSANLASADRRYGVDQSIGQQRYEFDNKPISAIGADGQPVFAPQGQAATGGYSPVLSNTETQGTLARQNFGNMGALPANEQEYLGANISADKRTPKNYILNGQNFLTYDGVTDVRGRPLPSGGYIGNVQGGAADAGLTNSVTTDVQKNILSNNKFKNLAALTREYAQKDPNNFGIPGFIKGTVQDVAQLAGTVAQGLGYNDVETAVTSALADAQRNGVDPSLISGLYDPNLSGLHTLSDLMVYSAAEALAGQSGRSVSDKDVQFFKRIVGDPRDIFMNQQKYLTKLTQIERILDMNQATLRDAQTNGAVPNMGAGQVPPETAVPAPQAPVIEETWQRGPDGRLMRAQ</sequence>
<dbReference type="EMBL" id="JACZKO010000038">
    <property type="protein sequence ID" value="MBE0561853.1"/>
    <property type="molecule type" value="Genomic_DNA"/>
</dbReference>
<evidence type="ECO:0000313" key="1">
    <source>
        <dbReference type="EMBL" id="MBE0561853.1"/>
    </source>
</evidence>
<protein>
    <submittedName>
        <fullName evidence="1">Uncharacterized protein</fullName>
    </submittedName>
</protein>
<dbReference type="Proteomes" id="UP000642265">
    <property type="component" value="Unassembled WGS sequence"/>
</dbReference>